<dbReference type="EMBL" id="SCWD01000002">
    <property type="protein sequence ID" value="TDM02223.1"/>
    <property type="molecule type" value="Genomic_DNA"/>
</dbReference>
<feature type="domain" description="CBS" evidence="2">
    <location>
        <begin position="96"/>
        <end position="156"/>
    </location>
</feature>
<keyword evidence="4" id="KW-1185">Reference proteome</keyword>
<dbReference type="Pfam" id="PF00571">
    <property type="entry name" value="CBS"/>
    <property type="match status" value="1"/>
</dbReference>
<dbReference type="SMART" id="SM00116">
    <property type="entry name" value="CBS"/>
    <property type="match status" value="2"/>
</dbReference>
<sequence>MDNFERFISTFNQLHEAMKDETKRDDSFGSLFYQLKEKHPVVKAFKDEIDLARQLRNLLIHEKKDAFNIAEPTTEFINQLESIRQQIANPATVKQFNKPVVCLNIDDSLVDTLAHIKQHQLSQYPIFDGQRFLGILTDNGLTNWLASVSTKGTINLMDYRVRDVLPNDEKGASFIIVKNDMPLHEVEQTMIDEINTKGHSKLVILISDSGKVEKPQDILGIITPGDMPKVLEQL</sequence>
<proteinExistence type="predicted"/>
<name>A0A9Q8FPK4_9STAP</name>
<evidence type="ECO:0000313" key="4">
    <source>
        <dbReference type="Proteomes" id="UP000295280"/>
    </source>
</evidence>
<dbReference type="Gene3D" id="3.10.580.10">
    <property type="entry name" value="CBS-domain"/>
    <property type="match status" value="1"/>
</dbReference>
<dbReference type="InterPro" id="IPR000644">
    <property type="entry name" value="CBS_dom"/>
</dbReference>
<dbReference type="InterPro" id="IPR046342">
    <property type="entry name" value="CBS_dom_sf"/>
</dbReference>
<dbReference type="OrthoDB" id="49104at2"/>
<dbReference type="SUPFAM" id="SSF54631">
    <property type="entry name" value="CBS-domain pair"/>
    <property type="match status" value="1"/>
</dbReference>
<protein>
    <submittedName>
        <fullName evidence="3">CBS domain-containing protein</fullName>
    </submittedName>
</protein>
<organism evidence="3 4">
    <name type="scientific">Macrococcus carouselicus</name>
    <dbReference type="NCBI Taxonomy" id="69969"/>
    <lineage>
        <taxon>Bacteria</taxon>
        <taxon>Bacillati</taxon>
        <taxon>Bacillota</taxon>
        <taxon>Bacilli</taxon>
        <taxon>Bacillales</taxon>
        <taxon>Staphylococcaceae</taxon>
        <taxon>Macrococcus</taxon>
    </lineage>
</organism>
<dbReference type="RefSeq" id="WP_133417710.1">
    <property type="nucleotide sequence ID" value="NZ_SCWD01000002.1"/>
</dbReference>
<evidence type="ECO:0000256" key="1">
    <source>
        <dbReference type="PROSITE-ProRule" id="PRU00703"/>
    </source>
</evidence>
<evidence type="ECO:0000259" key="2">
    <source>
        <dbReference type="PROSITE" id="PS51371"/>
    </source>
</evidence>
<dbReference type="AlphaFoldDB" id="A0A9Q8FPK4"/>
<evidence type="ECO:0000313" key="3">
    <source>
        <dbReference type="EMBL" id="TDM02223.1"/>
    </source>
</evidence>
<dbReference type="Proteomes" id="UP000295280">
    <property type="component" value="Unassembled WGS sequence"/>
</dbReference>
<gene>
    <name evidence="3" type="ORF">ERX40_06625</name>
</gene>
<comment type="caution">
    <text evidence="3">The sequence shown here is derived from an EMBL/GenBank/DDBJ whole genome shotgun (WGS) entry which is preliminary data.</text>
</comment>
<reference evidence="3 4" key="1">
    <citation type="submission" date="2019-01" db="EMBL/GenBank/DDBJ databases">
        <title>Draft genome sequences of the type strains of six Macrococcus species.</title>
        <authorList>
            <person name="Mazhar S."/>
            <person name="Altermann E."/>
            <person name="Hill C."/>
            <person name="Mcauliffe O."/>
        </authorList>
    </citation>
    <scope>NUCLEOTIDE SEQUENCE [LARGE SCALE GENOMIC DNA]</scope>
    <source>
        <strain evidence="3 4">ATCC 51828</strain>
    </source>
</reference>
<dbReference type="PROSITE" id="PS51371">
    <property type="entry name" value="CBS"/>
    <property type="match status" value="1"/>
</dbReference>
<keyword evidence="1" id="KW-0129">CBS domain</keyword>
<accession>A0A9Q8FPK4</accession>